<name>A0AAV8DGJ4_9POAL</name>
<dbReference type="InterPro" id="IPR003657">
    <property type="entry name" value="WRKY_dom"/>
</dbReference>
<evidence type="ECO:0000256" key="1">
    <source>
        <dbReference type="ARBA" id="ARBA00004123"/>
    </source>
</evidence>
<protein>
    <submittedName>
        <fullName evidence="8">WRKY DNA-binding protein 64</fullName>
    </submittedName>
</protein>
<feature type="region of interest" description="Disordered" evidence="6">
    <location>
        <begin position="69"/>
        <end position="89"/>
    </location>
</feature>
<evidence type="ECO:0000313" key="8">
    <source>
        <dbReference type="EMBL" id="KAJ4767095.1"/>
    </source>
</evidence>
<evidence type="ECO:0000256" key="4">
    <source>
        <dbReference type="ARBA" id="ARBA00023163"/>
    </source>
</evidence>
<evidence type="ECO:0000256" key="3">
    <source>
        <dbReference type="ARBA" id="ARBA00023125"/>
    </source>
</evidence>
<dbReference type="AlphaFoldDB" id="A0AAV8DGJ4"/>
<dbReference type="InterPro" id="IPR036576">
    <property type="entry name" value="WRKY_dom_sf"/>
</dbReference>
<dbReference type="Pfam" id="PF03106">
    <property type="entry name" value="WRKY"/>
    <property type="match status" value="1"/>
</dbReference>
<sequence>MDNKKNASRCTNHFECDHRMAIEGIKRGQELTNQLEDALGFAVSSEPVSKLFHGIHTSLNNALSGLEHASNASSSKSQESKKNTLEEDNLGINLKRRNIVASIVTPTPHYDGHQWRKYGEKLINNFKHERCYYRCTYSKELKCPATKTVQQEDGTTDPPMYSVIYYNHHICNHGSSEGSPFVIDSTNFSTNETLISTASQETASFDAYAPSSMELHMLEEFGMKTD</sequence>
<evidence type="ECO:0000256" key="5">
    <source>
        <dbReference type="ARBA" id="ARBA00023242"/>
    </source>
</evidence>
<dbReference type="PROSITE" id="PS50811">
    <property type="entry name" value="WRKY"/>
    <property type="match status" value="1"/>
</dbReference>
<gene>
    <name evidence="8" type="ORF">LUZ62_077470</name>
</gene>
<keyword evidence="9" id="KW-1185">Reference proteome</keyword>
<accession>A0AAV8DGJ4</accession>
<feature type="domain" description="WRKY" evidence="7">
    <location>
        <begin position="111"/>
        <end position="169"/>
    </location>
</feature>
<dbReference type="GO" id="GO:0003700">
    <property type="term" value="F:DNA-binding transcription factor activity"/>
    <property type="evidence" value="ECO:0007669"/>
    <property type="project" value="InterPro"/>
</dbReference>
<evidence type="ECO:0000313" key="9">
    <source>
        <dbReference type="Proteomes" id="UP001140206"/>
    </source>
</evidence>
<evidence type="ECO:0000256" key="2">
    <source>
        <dbReference type="ARBA" id="ARBA00023015"/>
    </source>
</evidence>
<keyword evidence="3 8" id="KW-0238">DNA-binding</keyword>
<dbReference type="GO" id="GO:0005634">
    <property type="term" value="C:nucleus"/>
    <property type="evidence" value="ECO:0007669"/>
    <property type="project" value="UniProtKB-SubCell"/>
</dbReference>
<keyword evidence="2" id="KW-0805">Transcription regulation</keyword>
<comment type="caution">
    <text evidence="8">The sequence shown here is derived from an EMBL/GenBank/DDBJ whole genome shotgun (WGS) entry which is preliminary data.</text>
</comment>
<dbReference type="PANTHER" id="PTHR31282">
    <property type="entry name" value="WRKY TRANSCRIPTION FACTOR 21-RELATED"/>
    <property type="match status" value="1"/>
</dbReference>
<dbReference type="InterPro" id="IPR044810">
    <property type="entry name" value="WRKY_plant"/>
</dbReference>
<evidence type="ECO:0000259" key="7">
    <source>
        <dbReference type="PROSITE" id="PS50811"/>
    </source>
</evidence>
<dbReference type="SUPFAM" id="SSF118290">
    <property type="entry name" value="WRKY DNA-binding domain"/>
    <property type="match status" value="1"/>
</dbReference>
<evidence type="ECO:0000256" key="6">
    <source>
        <dbReference type="SAM" id="MobiDB-lite"/>
    </source>
</evidence>
<organism evidence="8 9">
    <name type="scientific">Rhynchospora pubera</name>
    <dbReference type="NCBI Taxonomy" id="906938"/>
    <lineage>
        <taxon>Eukaryota</taxon>
        <taxon>Viridiplantae</taxon>
        <taxon>Streptophyta</taxon>
        <taxon>Embryophyta</taxon>
        <taxon>Tracheophyta</taxon>
        <taxon>Spermatophyta</taxon>
        <taxon>Magnoliopsida</taxon>
        <taxon>Liliopsida</taxon>
        <taxon>Poales</taxon>
        <taxon>Cyperaceae</taxon>
        <taxon>Cyperoideae</taxon>
        <taxon>Rhynchosporeae</taxon>
        <taxon>Rhynchospora</taxon>
    </lineage>
</organism>
<dbReference type="EMBL" id="JAMFTS010000004">
    <property type="protein sequence ID" value="KAJ4767095.1"/>
    <property type="molecule type" value="Genomic_DNA"/>
</dbReference>
<reference evidence="8" key="1">
    <citation type="submission" date="2022-08" db="EMBL/GenBank/DDBJ databases">
        <authorList>
            <person name="Marques A."/>
        </authorList>
    </citation>
    <scope>NUCLEOTIDE SEQUENCE</scope>
    <source>
        <strain evidence="8">RhyPub2mFocal</strain>
        <tissue evidence="8">Leaves</tissue>
    </source>
</reference>
<comment type="subcellular location">
    <subcellularLocation>
        <location evidence="1">Nucleus</location>
    </subcellularLocation>
</comment>
<dbReference type="Gene3D" id="2.20.25.80">
    <property type="entry name" value="WRKY domain"/>
    <property type="match status" value="1"/>
</dbReference>
<dbReference type="GO" id="GO:0043565">
    <property type="term" value="F:sequence-specific DNA binding"/>
    <property type="evidence" value="ECO:0007669"/>
    <property type="project" value="InterPro"/>
</dbReference>
<dbReference type="SMART" id="SM00774">
    <property type="entry name" value="WRKY"/>
    <property type="match status" value="1"/>
</dbReference>
<proteinExistence type="predicted"/>
<keyword evidence="5" id="KW-0539">Nucleus</keyword>
<dbReference type="Proteomes" id="UP001140206">
    <property type="component" value="Chromosome 4"/>
</dbReference>
<keyword evidence="4" id="KW-0804">Transcription</keyword>